<evidence type="ECO:0000259" key="1">
    <source>
        <dbReference type="SMART" id="SM00860"/>
    </source>
</evidence>
<dbReference type="EMBL" id="LR593886">
    <property type="protein sequence ID" value="VTR95742.1"/>
    <property type="molecule type" value="Genomic_DNA"/>
</dbReference>
<reference evidence="2 3" key="1">
    <citation type="submission" date="2019-05" db="EMBL/GenBank/DDBJ databases">
        <authorList>
            <consortium name="Science for Life Laboratories"/>
        </authorList>
    </citation>
    <scope>NUCLEOTIDE SEQUENCE [LARGE SCALE GENOMIC DNA]</scope>
    <source>
        <strain evidence="2">Soil9</strain>
    </source>
</reference>
<protein>
    <submittedName>
        <fullName evidence="2">: SMI1_KNR4</fullName>
    </submittedName>
</protein>
<evidence type="ECO:0000313" key="2">
    <source>
        <dbReference type="EMBL" id="VTR95742.1"/>
    </source>
</evidence>
<dbReference type="SUPFAM" id="SSF160631">
    <property type="entry name" value="SMI1/KNR4-like"/>
    <property type="match status" value="1"/>
</dbReference>
<accession>A0A6P2D898</accession>
<dbReference type="InterPro" id="IPR018958">
    <property type="entry name" value="Knr4/Smi1-like_dom"/>
</dbReference>
<organism evidence="2 3">
    <name type="scientific">Gemmata massiliana</name>
    <dbReference type="NCBI Taxonomy" id="1210884"/>
    <lineage>
        <taxon>Bacteria</taxon>
        <taxon>Pseudomonadati</taxon>
        <taxon>Planctomycetota</taxon>
        <taxon>Planctomycetia</taxon>
        <taxon>Gemmatales</taxon>
        <taxon>Gemmataceae</taxon>
        <taxon>Gemmata</taxon>
    </lineage>
</organism>
<evidence type="ECO:0000313" key="3">
    <source>
        <dbReference type="Proteomes" id="UP000464178"/>
    </source>
</evidence>
<gene>
    <name evidence="2" type="ORF">SOIL9_19720</name>
</gene>
<dbReference type="Gene3D" id="3.40.1580.10">
    <property type="entry name" value="SMI1/KNR4-like"/>
    <property type="match status" value="1"/>
</dbReference>
<dbReference type="SMART" id="SM00860">
    <property type="entry name" value="SMI1_KNR4"/>
    <property type="match status" value="1"/>
</dbReference>
<dbReference type="Pfam" id="PF09346">
    <property type="entry name" value="SMI1_KNR4"/>
    <property type="match status" value="1"/>
</dbReference>
<dbReference type="RefSeq" id="WP_162670121.1">
    <property type="nucleotide sequence ID" value="NZ_LR593886.1"/>
</dbReference>
<sequence length="225" mass="25599">MIESDITRIEQELSVRLPAPYRQFLLDEADNVARLKETSDRIIRLYTTAEKIIAENVDLRADPDLQPTNGDQDPWPLKYLIIGGDGGGDYWCVDLSSTEDIVWQFDHEAYGAFVRNDPPSLRAMIEAFNAPPVVPKPLAIYRCIQGARMTDPADYGPAVFPGSFVVRDRKGRDWTCFPERNLTSDEIGAMIRRLREFPSWYLDEAVKKVRARGGEDELKEYLGSL</sequence>
<feature type="domain" description="Knr4/Smi1-like" evidence="1">
    <location>
        <begin position="1"/>
        <end position="116"/>
    </location>
</feature>
<dbReference type="InterPro" id="IPR037883">
    <property type="entry name" value="Knr4/Smi1-like_sf"/>
</dbReference>
<dbReference type="Proteomes" id="UP000464178">
    <property type="component" value="Chromosome"/>
</dbReference>
<name>A0A6P2D898_9BACT</name>
<proteinExistence type="predicted"/>
<keyword evidence="3" id="KW-1185">Reference proteome</keyword>
<dbReference type="AlphaFoldDB" id="A0A6P2D898"/>
<dbReference type="KEGG" id="gms:SOIL9_19720"/>